<name>A0ABN8FZ28_9BACL</name>
<reference evidence="4" key="1">
    <citation type="submission" date="2022-01" db="EMBL/GenBank/DDBJ databases">
        <authorList>
            <person name="Criscuolo A."/>
        </authorList>
    </citation>
    <scope>NUCLEOTIDE SEQUENCE</scope>
    <source>
        <strain evidence="4">CIP111892</strain>
    </source>
</reference>
<dbReference type="SUPFAM" id="SSF52266">
    <property type="entry name" value="SGNH hydrolase"/>
    <property type="match status" value="1"/>
</dbReference>
<evidence type="ECO:0000313" key="4">
    <source>
        <dbReference type="EMBL" id="CAH1194938.1"/>
    </source>
</evidence>
<dbReference type="Gene3D" id="3.40.50.1110">
    <property type="entry name" value="SGNH hydrolase"/>
    <property type="match status" value="1"/>
</dbReference>
<evidence type="ECO:0000259" key="3">
    <source>
        <dbReference type="Pfam" id="PF13472"/>
    </source>
</evidence>
<dbReference type="PANTHER" id="PTHR43695:SF1">
    <property type="entry name" value="RHAMNOGALACTURONAN ACETYLESTERASE"/>
    <property type="match status" value="1"/>
</dbReference>
<dbReference type="RefSeq" id="WP_236332211.1">
    <property type="nucleotide sequence ID" value="NZ_CAKMMG010000001.1"/>
</dbReference>
<accession>A0ABN8FZ28</accession>
<protein>
    <submittedName>
        <fullName evidence="4">Rhamnogalacturonan acetylesterase RhgT</fullName>
        <ecNumber evidence="4">3.1.1.-</ecNumber>
    </submittedName>
</protein>
<evidence type="ECO:0000313" key="5">
    <source>
        <dbReference type="Proteomes" id="UP000838324"/>
    </source>
</evidence>
<dbReference type="Proteomes" id="UP000838324">
    <property type="component" value="Unassembled WGS sequence"/>
</dbReference>
<proteinExistence type="inferred from homology"/>
<comment type="similarity">
    <text evidence="1">Belongs to the 'GDSL' lipolytic enzyme family.</text>
</comment>
<dbReference type="GO" id="GO:0016787">
    <property type="term" value="F:hydrolase activity"/>
    <property type="evidence" value="ECO:0007669"/>
    <property type="project" value="UniProtKB-KW"/>
</dbReference>
<dbReference type="Pfam" id="PF13472">
    <property type="entry name" value="Lipase_GDSL_2"/>
    <property type="match status" value="1"/>
</dbReference>
<evidence type="ECO:0000256" key="2">
    <source>
        <dbReference type="ARBA" id="ARBA00022801"/>
    </source>
</evidence>
<dbReference type="EMBL" id="CAKMMG010000001">
    <property type="protein sequence ID" value="CAH1194938.1"/>
    <property type="molecule type" value="Genomic_DNA"/>
</dbReference>
<dbReference type="EC" id="3.1.1.-" evidence="4"/>
<dbReference type="PANTHER" id="PTHR43695">
    <property type="entry name" value="PUTATIVE (AFU_ORTHOLOGUE AFUA_2G17250)-RELATED"/>
    <property type="match status" value="1"/>
</dbReference>
<dbReference type="InterPro" id="IPR013830">
    <property type="entry name" value="SGNH_hydro"/>
</dbReference>
<keyword evidence="5" id="KW-1185">Reference proteome</keyword>
<feature type="domain" description="SGNH hydrolase-type esterase" evidence="3">
    <location>
        <begin position="8"/>
        <end position="203"/>
    </location>
</feature>
<keyword evidence="2 4" id="KW-0378">Hydrolase</keyword>
<dbReference type="InterPro" id="IPR036514">
    <property type="entry name" value="SGNH_hydro_sf"/>
</dbReference>
<organism evidence="4 5">
    <name type="scientific">Paenibacillus auburnensis</name>
    <dbReference type="NCBI Taxonomy" id="2905649"/>
    <lineage>
        <taxon>Bacteria</taxon>
        <taxon>Bacillati</taxon>
        <taxon>Bacillota</taxon>
        <taxon>Bacilli</taxon>
        <taxon>Bacillales</taxon>
        <taxon>Paenibacillaceae</taxon>
        <taxon>Paenibacillus</taxon>
    </lineage>
</organism>
<dbReference type="CDD" id="cd01821">
    <property type="entry name" value="Rhamnogalacturan_acetylesterase_like"/>
    <property type="match status" value="1"/>
</dbReference>
<comment type="caution">
    <text evidence="4">The sequence shown here is derived from an EMBL/GenBank/DDBJ whole genome shotgun (WGS) entry which is preliminary data.</text>
</comment>
<sequence length="232" mass="25584">MPTLYIAGDSTAALKGAEAKPMAGWGEYLQKYFGPEVIIDNRAINGRSTKSFLAERRLADIEKDFRPGDFLLIQFGHNDEKQEDPSRYTDPDTGYKQNLQLYIESARSRGGQPVLLTSVSRRRFTAYGEPDPLAVGAYPAAMRAVAELTGTPLLDIFAASQQLYRTLSFEGSQHLFMHLPPGQHPNYPDGVTDDTHFSTEGAKRIAELVAVAIRESSALSGLHPFLHLNANT</sequence>
<evidence type="ECO:0000256" key="1">
    <source>
        <dbReference type="ARBA" id="ARBA00008668"/>
    </source>
</evidence>
<dbReference type="InterPro" id="IPR037459">
    <property type="entry name" value="RhgT-like"/>
</dbReference>
<gene>
    <name evidence="4" type="primary">rhgT</name>
    <name evidence="4" type="ORF">PAECIP111892_01924</name>
</gene>